<dbReference type="SUPFAM" id="SSF52768">
    <property type="entry name" value="Arginase/deacetylase"/>
    <property type="match status" value="1"/>
</dbReference>
<keyword evidence="2 4" id="KW-0479">Metal-binding</keyword>
<evidence type="ECO:0000256" key="1">
    <source>
        <dbReference type="ARBA" id="ARBA00009227"/>
    </source>
</evidence>
<dbReference type="GO" id="GO:0046872">
    <property type="term" value="F:metal ion binding"/>
    <property type="evidence" value="ECO:0007669"/>
    <property type="project" value="UniProtKB-KW"/>
</dbReference>
<feature type="binding site" evidence="4">
    <location>
        <position position="124"/>
    </location>
    <ligand>
        <name>Mn(2+)</name>
        <dbReference type="ChEBI" id="CHEBI:29035"/>
        <label>2</label>
    </ligand>
</feature>
<gene>
    <name evidence="5" type="ORF">SAMN04488071_0558</name>
</gene>
<accession>A0A1G6UDX1</accession>
<feature type="binding site" evidence="4">
    <location>
        <position position="231"/>
    </location>
    <ligand>
        <name>Mn(2+)</name>
        <dbReference type="ChEBI" id="CHEBI:29035"/>
        <label>1</label>
    </ligand>
</feature>
<dbReference type="PROSITE" id="PS51409">
    <property type="entry name" value="ARGINASE_2"/>
    <property type="match status" value="1"/>
</dbReference>
<sequence length="304" mass="33248">MKDAIRNAPFDLLAPEDAFLGLEAEDAATYADARAVIIPFGLEASVSYGGGTAQGPAAMIEASHQVELFDEDLWKEPFRDYGIVTMAEKPIDGANIPAALDRLESYTRAVLDDGKFPLVFGGEHSITPGAIRPYFDKYDDLIILHFDAHADLRDGYEGEHYSHAAALRRVLDHPSVELVSVGIRNISAEEIPFLDANRHRITIHWGKDRDDWNVEEIIAPLKGRNIYLTFDLDGFDGSLMPATGTPEPGGVMWNDAMKIIKAASKAGTIVGADINELAPIDGFHAPNFLAAKLAYKILNYALAQ</sequence>
<dbReference type="RefSeq" id="WP_068308156.1">
    <property type="nucleotide sequence ID" value="NZ_FNAK01000001.1"/>
</dbReference>
<protein>
    <submittedName>
        <fullName evidence="5">Agmatinase</fullName>
    </submittedName>
</protein>
<dbReference type="AlphaFoldDB" id="A0A1G6UDX1"/>
<evidence type="ECO:0000256" key="2">
    <source>
        <dbReference type="ARBA" id="ARBA00022723"/>
    </source>
</evidence>
<feature type="binding site" evidence="4">
    <location>
        <position position="147"/>
    </location>
    <ligand>
        <name>Mn(2+)</name>
        <dbReference type="ChEBI" id="CHEBI:29035"/>
        <label>1</label>
    </ligand>
</feature>
<dbReference type="GO" id="GO:0008783">
    <property type="term" value="F:agmatinase activity"/>
    <property type="evidence" value="ECO:0007669"/>
    <property type="project" value="TreeGrafter"/>
</dbReference>
<name>A0A1G6UDX1_9PROT</name>
<dbReference type="InterPro" id="IPR006035">
    <property type="entry name" value="Ureohydrolase"/>
</dbReference>
<dbReference type="OrthoDB" id="9788689at2"/>
<feature type="binding site" evidence="4">
    <location>
        <position position="233"/>
    </location>
    <ligand>
        <name>Mn(2+)</name>
        <dbReference type="ChEBI" id="CHEBI:29035"/>
        <label>1</label>
    </ligand>
</feature>
<dbReference type="EMBL" id="FNAK01000001">
    <property type="protein sequence ID" value="SDD39568.1"/>
    <property type="molecule type" value="Genomic_DNA"/>
</dbReference>
<dbReference type="NCBIfam" id="TIGR01230">
    <property type="entry name" value="agmatinase"/>
    <property type="match status" value="1"/>
</dbReference>
<dbReference type="Proteomes" id="UP000183685">
    <property type="component" value="Unassembled WGS sequence"/>
</dbReference>
<dbReference type="PIRSF" id="PIRSF036979">
    <property type="entry name" value="Arginase"/>
    <property type="match status" value="1"/>
</dbReference>
<organism evidence="5 6">
    <name type="scientific">Kordiimonas lacus</name>
    <dbReference type="NCBI Taxonomy" id="637679"/>
    <lineage>
        <taxon>Bacteria</taxon>
        <taxon>Pseudomonadati</taxon>
        <taxon>Pseudomonadota</taxon>
        <taxon>Alphaproteobacteria</taxon>
        <taxon>Kordiimonadales</taxon>
        <taxon>Kordiimonadaceae</taxon>
        <taxon>Kordiimonas</taxon>
    </lineage>
</organism>
<evidence type="ECO:0000256" key="3">
    <source>
        <dbReference type="ARBA" id="ARBA00022801"/>
    </source>
</evidence>
<dbReference type="GO" id="GO:0033389">
    <property type="term" value="P:putrescine biosynthetic process from arginine, via agmatine"/>
    <property type="evidence" value="ECO:0007669"/>
    <property type="project" value="TreeGrafter"/>
</dbReference>
<comment type="cofactor">
    <cofactor evidence="4">
        <name>Mn(2+)</name>
        <dbReference type="ChEBI" id="CHEBI:29035"/>
    </cofactor>
    <text evidence="4">Binds 2 manganese ions per subunit.</text>
</comment>
<keyword evidence="3" id="KW-0378">Hydrolase</keyword>
<feature type="binding site" evidence="4">
    <location>
        <position position="149"/>
    </location>
    <ligand>
        <name>Mn(2+)</name>
        <dbReference type="ChEBI" id="CHEBI:29035"/>
        <label>1</label>
    </ligand>
</feature>
<keyword evidence="6" id="KW-1185">Reference proteome</keyword>
<evidence type="ECO:0000313" key="6">
    <source>
        <dbReference type="Proteomes" id="UP000183685"/>
    </source>
</evidence>
<dbReference type="CDD" id="cd11593">
    <property type="entry name" value="Agmatinase-like_2"/>
    <property type="match status" value="1"/>
</dbReference>
<evidence type="ECO:0000256" key="4">
    <source>
        <dbReference type="PIRSR" id="PIRSR036979-1"/>
    </source>
</evidence>
<dbReference type="InterPro" id="IPR023696">
    <property type="entry name" value="Ureohydrolase_dom_sf"/>
</dbReference>
<keyword evidence="4" id="KW-0464">Manganese</keyword>
<comment type="similarity">
    <text evidence="1">Belongs to the arginase family. Agmatinase subfamily.</text>
</comment>
<dbReference type="PANTHER" id="PTHR11358:SF26">
    <property type="entry name" value="GUANIDINO ACID HYDROLASE, MITOCHONDRIAL"/>
    <property type="match status" value="1"/>
</dbReference>
<evidence type="ECO:0000313" key="5">
    <source>
        <dbReference type="EMBL" id="SDD39568.1"/>
    </source>
</evidence>
<proteinExistence type="inferred from homology"/>
<feature type="binding site" evidence="4">
    <location>
        <position position="151"/>
    </location>
    <ligand>
        <name>Mn(2+)</name>
        <dbReference type="ChEBI" id="CHEBI:29035"/>
        <label>1</label>
    </ligand>
</feature>
<dbReference type="InterPro" id="IPR005925">
    <property type="entry name" value="Agmatinase-rel"/>
</dbReference>
<dbReference type="PANTHER" id="PTHR11358">
    <property type="entry name" value="ARGINASE/AGMATINASE"/>
    <property type="match status" value="1"/>
</dbReference>
<dbReference type="Pfam" id="PF00491">
    <property type="entry name" value="Arginase"/>
    <property type="match status" value="1"/>
</dbReference>
<reference evidence="5 6" key="1">
    <citation type="submission" date="2016-10" db="EMBL/GenBank/DDBJ databases">
        <authorList>
            <person name="de Groot N.N."/>
        </authorList>
    </citation>
    <scope>NUCLEOTIDE SEQUENCE [LARGE SCALE GENOMIC DNA]</scope>
    <source>
        <strain evidence="5 6">CGMCC 1.9109</strain>
    </source>
</reference>
<dbReference type="Gene3D" id="3.40.800.10">
    <property type="entry name" value="Ureohydrolase domain"/>
    <property type="match status" value="1"/>
</dbReference>
<dbReference type="STRING" id="637679.GCA_001550055_00332"/>